<feature type="compositionally biased region" description="Polar residues" evidence="1">
    <location>
        <begin position="1"/>
        <end position="14"/>
    </location>
</feature>
<dbReference type="AlphaFoldDB" id="A0A179GAC8"/>
<protein>
    <submittedName>
        <fullName evidence="2">Uncharacterized protein</fullName>
    </submittedName>
</protein>
<feature type="compositionally biased region" description="Polar residues" evidence="1">
    <location>
        <begin position="58"/>
        <end position="68"/>
    </location>
</feature>
<evidence type="ECO:0000313" key="3">
    <source>
        <dbReference type="Proteomes" id="UP000078240"/>
    </source>
</evidence>
<evidence type="ECO:0000256" key="1">
    <source>
        <dbReference type="SAM" id="MobiDB-lite"/>
    </source>
</evidence>
<gene>
    <name evidence="2" type="ORF">VFPBJ_09773</name>
</gene>
<feature type="region of interest" description="Disordered" evidence="1">
    <location>
        <begin position="43"/>
        <end position="74"/>
    </location>
</feature>
<dbReference type="Proteomes" id="UP000078240">
    <property type="component" value="Unassembled WGS sequence"/>
</dbReference>
<accession>A0A179GAC8</accession>
<proteinExistence type="predicted"/>
<dbReference type="EMBL" id="LSBH01000009">
    <property type="protein sequence ID" value="OAQ74478.1"/>
    <property type="molecule type" value="Genomic_DNA"/>
</dbReference>
<organism evidence="2 3">
    <name type="scientific">Purpureocillium lilacinum</name>
    <name type="common">Paecilomyces lilacinus</name>
    <dbReference type="NCBI Taxonomy" id="33203"/>
    <lineage>
        <taxon>Eukaryota</taxon>
        <taxon>Fungi</taxon>
        <taxon>Dikarya</taxon>
        <taxon>Ascomycota</taxon>
        <taxon>Pezizomycotina</taxon>
        <taxon>Sordariomycetes</taxon>
        <taxon>Hypocreomycetidae</taxon>
        <taxon>Hypocreales</taxon>
        <taxon>Ophiocordycipitaceae</taxon>
        <taxon>Purpureocillium</taxon>
    </lineage>
</organism>
<evidence type="ECO:0000313" key="2">
    <source>
        <dbReference type="EMBL" id="OAQ74478.1"/>
    </source>
</evidence>
<reference evidence="2 3" key="1">
    <citation type="submission" date="2016-01" db="EMBL/GenBank/DDBJ databases">
        <title>Biosynthesis of antibiotic leucinostatins and their inhibition on Phytophthora in bio-control Purpureocillium lilacinum.</title>
        <authorList>
            <person name="Wang G."/>
            <person name="Liu Z."/>
            <person name="Lin R."/>
            <person name="Li E."/>
            <person name="Mao Z."/>
            <person name="Ling J."/>
            <person name="Yin W."/>
            <person name="Xie B."/>
        </authorList>
    </citation>
    <scope>NUCLEOTIDE SEQUENCE [LARGE SCALE GENOMIC DNA]</scope>
    <source>
        <strain evidence="2">PLBJ-1</strain>
    </source>
</reference>
<name>A0A179GAC8_PURLI</name>
<sequence>MSTSPLTHFTCTSARRSEPDRADLSSSGSLGHGVLQGHTFCHRTNGEDTRLGGGTDPSWGNPSHSQVVSVERSGLHERRLTDQRHEISGQASCWSHEEIRALMESFLAAIGSHCRSSSMKPHWPGVSPGCICACLLTLDPPFDHKES</sequence>
<comment type="caution">
    <text evidence="2">The sequence shown here is derived from an EMBL/GenBank/DDBJ whole genome shotgun (WGS) entry which is preliminary data.</text>
</comment>
<feature type="region of interest" description="Disordered" evidence="1">
    <location>
        <begin position="1"/>
        <end position="31"/>
    </location>
</feature>